<proteinExistence type="predicted"/>
<sequence>MSDRLPLPRSRICVTAVSTSRLCTTARGNITCAGDGADTCSGRDCHRCGRSRSLPVSSGKPKRCPMLIWLNGPFGAGQAAVAAELAAMSMNSAARVFEPEHVGSMLRELLWDVDFTDFQRSASWRRLVPLVTTEVAEITGQDLIVVQPVLVEDCWAQITEGCRARGYPVRHVVLESSPDTLRQRIREDRTVRGAIGRRMEHTADYVAARDAWLANSADLIINTTDISARQTAELIADAMRGWSKDKGDNRDPRGSRS</sequence>
<evidence type="ECO:0000313" key="2">
    <source>
        <dbReference type="Proteomes" id="UP000702209"/>
    </source>
</evidence>
<dbReference type="InterPro" id="IPR027417">
    <property type="entry name" value="P-loop_NTPase"/>
</dbReference>
<dbReference type="EMBL" id="JADLQX010000089">
    <property type="protein sequence ID" value="MBF6302966.1"/>
    <property type="molecule type" value="Genomic_DNA"/>
</dbReference>
<protein>
    <submittedName>
        <fullName evidence="1">Uncharacterized protein</fullName>
    </submittedName>
</protein>
<dbReference type="Gene3D" id="3.40.50.300">
    <property type="entry name" value="P-loop containing nucleotide triphosphate hydrolases"/>
    <property type="match status" value="1"/>
</dbReference>
<evidence type="ECO:0000313" key="1">
    <source>
        <dbReference type="EMBL" id="MBF6302966.1"/>
    </source>
</evidence>
<dbReference type="SUPFAM" id="SSF52540">
    <property type="entry name" value="P-loop containing nucleoside triphosphate hydrolases"/>
    <property type="match status" value="1"/>
</dbReference>
<accession>A0ABS0D2T9</accession>
<dbReference type="Proteomes" id="UP000702209">
    <property type="component" value="Unassembled WGS sequence"/>
</dbReference>
<comment type="caution">
    <text evidence="1">The sequence shown here is derived from an EMBL/GenBank/DDBJ whole genome shotgun (WGS) entry which is preliminary data.</text>
</comment>
<organism evidence="1 2">
    <name type="scientific">Nocardia amamiensis</name>
    <dbReference type="NCBI Taxonomy" id="404578"/>
    <lineage>
        <taxon>Bacteria</taxon>
        <taxon>Bacillati</taxon>
        <taxon>Actinomycetota</taxon>
        <taxon>Actinomycetes</taxon>
        <taxon>Mycobacteriales</taxon>
        <taxon>Nocardiaceae</taxon>
        <taxon>Nocardia</taxon>
    </lineage>
</organism>
<reference evidence="1 2" key="1">
    <citation type="submission" date="2020-10" db="EMBL/GenBank/DDBJ databases">
        <title>Identification of Nocardia species via Next-generation sequencing and recognition of intraspecies genetic diversity.</title>
        <authorList>
            <person name="Li P."/>
            <person name="Li P."/>
            <person name="Lu B."/>
        </authorList>
    </citation>
    <scope>NUCLEOTIDE SEQUENCE [LARGE SCALE GENOMIC DNA]</scope>
    <source>
        <strain evidence="1 2">BJ06-0157</strain>
    </source>
</reference>
<keyword evidence="2" id="KW-1185">Reference proteome</keyword>
<gene>
    <name evidence="1" type="ORF">IU459_36460</name>
</gene>
<dbReference type="RefSeq" id="WP_195134143.1">
    <property type="nucleotide sequence ID" value="NZ_JADLQX010000089.1"/>
</dbReference>
<name>A0ABS0D2T9_9NOCA</name>